<keyword evidence="6 12" id="KW-0519">Myristate</keyword>
<reference evidence="14 15" key="1">
    <citation type="submission" date="2021-05" db="EMBL/GenBank/DDBJ databases">
        <title>Genome Assembly of Synthetic Allotetraploid Brassica napus Reveals Homoeologous Exchanges between Subgenomes.</title>
        <authorList>
            <person name="Davis J.T."/>
        </authorList>
    </citation>
    <scope>NUCLEOTIDE SEQUENCE [LARGE SCALE GENOMIC DNA]</scope>
    <source>
        <strain evidence="15">cv. Da-Ae</strain>
        <tissue evidence="14">Seedling</tissue>
    </source>
</reference>
<comment type="subunit">
    <text evidence="12">Interacts with BRI1.</text>
</comment>
<dbReference type="EMBL" id="JAGKQM010000011">
    <property type="protein sequence ID" value="KAH0905045.1"/>
    <property type="molecule type" value="Genomic_DNA"/>
</dbReference>
<organism evidence="14 15">
    <name type="scientific">Brassica napus</name>
    <name type="common">Rape</name>
    <dbReference type="NCBI Taxonomy" id="3708"/>
    <lineage>
        <taxon>Eukaryota</taxon>
        <taxon>Viridiplantae</taxon>
        <taxon>Streptophyta</taxon>
        <taxon>Embryophyta</taxon>
        <taxon>Tracheophyta</taxon>
        <taxon>Spermatophyta</taxon>
        <taxon>Magnoliopsida</taxon>
        <taxon>eudicotyledons</taxon>
        <taxon>Gunneridae</taxon>
        <taxon>Pentapetalae</taxon>
        <taxon>rosids</taxon>
        <taxon>malvids</taxon>
        <taxon>Brassicales</taxon>
        <taxon>Brassicaceae</taxon>
        <taxon>Brassiceae</taxon>
        <taxon>Brassica</taxon>
    </lineage>
</organism>
<dbReference type="InterPro" id="IPR011990">
    <property type="entry name" value="TPR-like_helical_dom_sf"/>
</dbReference>
<dbReference type="InterPro" id="IPR000719">
    <property type="entry name" value="Prot_kinase_dom"/>
</dbReference>
<evidence type="ECO:0000256" key="5">
    <source>
        <dbReference type="ARBA" id="ARBA00022679"/>
    </source>
</evidence>
<comment type="caution">
    <text evidence="14">The sequence shown here is derived from an EMBL/GenBank/DDBJ whole genome shotgun (WGS) entry which is preliminary data.</text>
</comment>
<keyword evidence="3 12" id="KW-1003">Cell membrane</keyword>
<keyword evidence="11 12" id="KW-0449">Lipoprotein</keyword>
<evidence type="ECO:0000256" key="8">
    <source>
        <dbReference type="ARBA" id="ARBA00022777"/>
    </source>
</evidence>
<proteinExistence type="inferred from homology"/>
<comment type="subcellular location">
    <subcellularLocation>
        <location evidence="1 12">Cell membrane</location>
        <topology evidence="1 12">Lipid-anchor</topology>
    </subcellularLocation>
</comment>
<keyword evidence="15" id="KW-1185">Reference proteome</keyword>
<evidence type="ECO:0000256" key="2">
    <source>
        <dbReference type="ARBA" id="ARBA00008684"/>
    </source>
</evidence>
<dbReference type="Proteomes" id="UP000824890">
    <property type="component" value="Unassembled WGS sequence"/>
</dbReference>
<dbReference type="InterPro" id="IPR045845">
    <property type="entry name" value="BSK"/>
</dbReference>
<evidence type="ECO:0000313" key="15">
    <source>
        <dbReference type="Proteomes" id="UP000824890"/>
    </source>
</evidence>
<evidence type="ECO:0000256" key="7">
    <source>
        <dbReference type="ARBA" id="ARBA00022741"/>
    </source>
</evidence>
<dbReference type="PANTHER" id="PTHR45863:SF20">
    <property type="entry name" value="SERINE_THREONINE-PROTEIN KINASE BSK"/>
    <property type="match status" value="1"/>
</dbReference>
<evidence type="ECO:0000256" key="12">
    <source>
        <dbReference type="RuleBase" id="RU369005"/>
    </source>
</evidence>
<gene>
    <name evidence="14" type="ORF">HID58_044548</name>
</gene>
<comment type="similarity">
    <text evidence="2 12">Belongs to the protein kinase superfamily. Ser/Thr protein kinase family.</text>
</comment>
<dbReference type="EC" id="2.7.11.1" evidence="12"/>
<dbReference type="InterPro" id="IPR058209">
    <property type="entry name" value="TPR_BSK1_C"/>
</dbReference>
<dbReference type="Gene3D" id="1.25.40.10">
    <property type="entry name" value="Tetratricopeptide repeat domain"/>
    <property type="match status" value="1"/>
</dbReference>
<comment type="catalytic activity">
    <reaction evidence="12">
        <text>L-threonyl-[protein] + ATP = O-phospho-L-threonyl-[protein] + ADP + H(+)</text>
        <dbReference type="Rhea" id="RHEA:46608"/>
        <dbReference type="Rhea" id="RHEA-COMP:11060"/>
        <dbReference type="Rhea" id="RHEA-COMP:11605"/>
        <dbReference type="ChEBI" id="CHEBI:15378"/>
        <dbReference type="ChEBI" id="CHEBI:30013"/>
        <dbReference type="ChEBI" id="CHEBI:30616"/>
        <dbReference type="ChEBI" id="CHEBI:61977"/>
        <dbReference type="ChEBI" id="CHEBI:456216"/>
        <dbReference type="EC" id="2.7.11.1"/>
    </reaction>
</comment>
<dbReference type="Gene3D" id="3.30.200.20">
    <property type="entry name" value="Phosphorylase Kinase, domain 1"/>
    <property type="match status" value="1"/>
</dbReference>
<evidence type="ECO:0000256" key="4">
    <source>
        <dbReference type="ARBA" id="ARBA00022527"/>
    </source>
</evidence>
<dbReference type="SUPFAM" id="SSF48452">
    <property type="entry name" value="TPR-like"/>
    <property type="match status" value="1"/>
</dbReference>
<evidence type="ECO:0000259" key="13">
    <source>
        <dbReference type="PROSITE" id="PS50011"/>
    </source>
</evidence>
<keyword evidence="10 12" id="KW-0472">Membrane</keyword>
<accession>A0ABQ8BJP7</accession>
<feature type="domain" description="Protein kinase" evidence="13">
    <location>
        <begin position="44"/>
        <end position="329"/>
    </location>
</feature>
<keyword evidence="5 12" id="KW-0808">Transferase</keyword>
<keyword evidence="8 12" id="KW-0418">Kinase</keyword>
<keyword evidence="4 12" id="KW-0723">Serine/threonine-protein kinase</keyword>
<evidence type="ECO:0000256" key="10">
    <source>
        <dbReference type="ARBA" id="ARBA00023136"/>
    </source>
</evidence>
<dbReference type="PANTHER" id="PTHR45863">
    <property type="entry name" value="SERINE/THREONINE-PROTEIN KINASE BSK5"/>
    <property type="match status" value="1"/>
</dbReference>
<dbReference type="SUPFAM" id="SSF56112">
    <property type="entry name" value="Protein kinase-like (PK-like)"/>
    <property type="match status" value="1"/>
</dbReference>
<evidence type="ECO:0000256" key="6">
    <source>
        <dbReference type="ARBA" id="ARBA00022707"/>
    </source>
</evidence>
<keyword evidence="7 12" id="KW-0547">Nucleotide-binding</keyword>
<name>A0ABQ8BJP7_BRANA</name>
<evidence type="ECO:0000256" key="1">
    <source>
        <dbReference type="ARBA" id="ARBA00004193"/>
    </source>
</evidence>
<evidence type="ECO:0000256" key="11">
    <source>
        <dbReference type="ARBA" id="ARBA00023288"/>
    </source>
</evidence>
<dbReference type="Pfam" id="PF07714">
    <property type="entry name" value="PK_Tyr_Ser-Thr"/>
    <property type="match status" value="1"/>
</dbReference>
<evidence type="ECO:0000256" key="9">
    <source>
        <dbReference type="ARBA" id="ARBA00022840"/>
    </source>
</evidence>
<sequence length="459" mass="52034">MGCICFKPFRRSPSPSIKSSIIKQINSNEDEDGSSCPSFREFSLEQLKVATNGFSADNIVSEHNEKVPNIVYKGSLNDGRMIAVKRFQRLSWPNPSEFIEEAQAVGRCRSEDMANLIGCCSEGHERLLVAEYMPNGTLAKHLFHWEKRPMKWEMRLRVALHTATALEYCNDRGIDLYHDLNTYRTLFDKVGNPRLSCFGLMKCSREGKSYSTNLAFAPPEYLRLGTVVPESVIFSFGTLLLDLMSGRHIPPNHVTFFSLELNVCLYSTSELALDLFRGKNYLVLMDSALDGQFSDEDRTELIHLASRCLRPEPDKRPNIKFLLSALSRLEKRAESWPNVKGENIPFSFQMWTGRMQENTDYKKHGDAAFRAKDYETAIEFYTEFMSGAPVVSPTVLTRRCLCYLMNDMFSEALSDAMQAQVASPECSTALYLQAACLLKLEMEAEAKEALRHGSSLEAF</sequence>
<keyword evidence="9 12" id="KW-0067">ATP-binding</keyword>
<dbReference type="InterPro" id="IPR011009">
    <property type="entry name" value="Kinase-like_dom_sf"/>
</dbReference>
<protein>
    <recommendedName>
        <fullName evidence="12">Serine/threonine-protein kinase BSK</fullName>
        <ecNumber evidence="12">2.7.11.1</ecNumber>
    </recommendedName>
    <alternativeName>
        <fullName evidence="12">Brassinosteroid-signaling kinase</fullName>
    </alternativeName>
</protein>
<dbReference type="Gene3D" id="1.10.510.10">
    <property type="entry name" value="Transferase(Phosphotransferase) domain 1"/>
    <property type="match status" value="1"/>
</dbReference>
<comment type="catalytic activity">
    <reaction evidence="12">
        <text>L-seryl-[protein] + ATP = O-phospho-L-seryl-[protein] + ADP + H(+)</text>
        <dbReference type="Rhea" id="RHEA:17989"/>
        <dbReference type="Rhea" id="RHEA-COMP:9863"/>
        <dbReference type="Rhea" id="RHEA-COMP:11604"/>
        <dbReference type="ChEBI" id="CHEBI:15378"/>
        <dbReference type="ChEBI" id="CHEBI:29999"/>
        <dbReference type="ChEBI" id="CHEBI:30616"/>
        <dbReference type="ChEBI" id="CHEBI:83421"/>
        <dbReference type="ChEBI" id="CHEBI:456216"/>
        <dbReference type="EC" id="2.7.11.1"/>
    </reaction>
</comment>
<evidence type="ECO:0000313" key="14">
    <source>
        <dbReference type="EMBL" id="KAH0905045.1"/>
    </source>
</evidence>
<dbReference type="Pfam" id="PF25575">
    <property type="entry name" value="TPR_BSK1_C"/>
    <property type="match status" value="1"/>
</dbReference>
<dbReference type="InterPro" id="IPR001245">
    <property type="entry name" value="Ser-Thr/Tyr_kinase_cat_dom"/>
</dbReference>
<dbReference type="PROSITE" id="PS50011">
    <property type="entry name" value="PROTEIN_KINASE_DOM"/>
    <property type="match status" value="1"/>
</dbReference>
<keyword evidence="12" id="KW-1070">Brassinosteroid signaling pathway</keyword>
<evidence type="ECO:0000256" key="3">
    <source>
        <dbReference type="ARBA" id="ARBA00022475"/>
    </source>
</evidence>
<comment type="function">
    <text evidence="12">Serine/threonine kinase that acts as positive regulator of brassinosteroid (BR) signaling downstream of the receptor kinase BRI1.</text>
</comment>